<dbReference type="SUPFAM" id="SSF103473">
    <property type="entry name" value="MFS general substrate transporter"/>
    <property type="match status" value="1"/>
</dbReference>
<name>A0A6J4N9H1_9ACTN</name>
<feature type="transmembrane region" description="Helical" evidence="6">
    <location>
        <begin position="399"/>
        <end position="416"/>
    </location>
</feature>
<sequence>MSELIGAREQVHDIGRRRAWAIWLVALAVYVLAVFHRSSLGVAGLLAAERFDVTATQLSFFTVLQLLVYAGLQVPVGVLLDRYGSRRLLLGGLVLMTAGQLAFAFATSFPAAVVARAVLGAGDAMVFVSVIRLVTVWFLVRQAPMVTQLTGVVGQTGAIIAAAPLSFLLRELGWTRAFAVASSVGVVLMVVVVLVAKDSPYRRADVVSVKLRALAQSVRTVWGNPGTRLGMWSHFTSQFSVTVFALLWGFPFLVRGQGWSEASAGTLLMAMTGWVILSGFVLGALVARYPFYRSWIVITVVALMMAAWAAVLLRTTPAPDWLVVVMAFATATGGPASMVGFDLARSFTPVHALGRANGIVNVGGFMASLLCMALIGVVLDLREGGGMAAYDLGDFRAAMAVQFLFWGLGITQVLRFRRRGIAHLQRVHPGAVDQMRAGRPWVHPGLGQEGV</sequence>
<evidence type="ECO:0000256" key="1">
    <source>
        <dbReference type="ARBA" id="ARBA00004651"/>
    </source>
</evidence>
<protein>
    <submittedName>
        <fullName evidence="8">Uncharacterized MFS-type transporter</fullName>
    </submittedName>
</protein>
<dbReference type="InterPro" id="IPR011701">
    <property type="entry name" value="MFS"/>
</dbReference>
<feature type="transmembrane region" description="Helical" evidence="6">
    <location>
        <begin position="266"/>
        <end position="287"/>
    </location>
</feature>
<dbReference type="InterPro" id="IPR020846">
    <property type="entry name" value="MFS_dom"/>
</dbReference>
<evidence type="ECO:0000256" key="2">
    <source>
        <dbReference type="ARBA" id="ARBA00022448"/>
    </source>
</evidence>
<dbReference type="RefSeq" id="WP_295657034.1">
    <property type="nucleotide sequence ID" value="NZ_CADCUP010000048.1"/>
</dbReference>
<dbReference type="PANTHER" id="PTHR42718:SF9">
    <property type="entry name" value="MAJOR FACILITATOR SUPERFAMILY MULTIDRUG TRANSPORTER MFSC"/>
    <property type="match status" value="1"/>
</dbReference>
<comment type="subcellular location">
    <subcellularLocation>
        <location evidence="1">Cell membrane</location>
        <topology evidence="1">Multi-pass membrane protein</topology>
    </subcellularLocation>
</comment>
<accession>A0A6J4N9H1</accession>
<feature type="transmembrane region" description="Helical" evidence="6">
    <location>
        <begin position="152"/>
        <end position="169"/>
    </location>
</feature>
<dbReference type="PANTHER" id="PTHR42718">
    <property type="entry name" value="MAJOR FACILITATOR SUPERFAMILY MULTIDRUG TRANSPORTER MFSC"/>
    <property type="match status" value="1"/>
</dbReference>
<evidence type="ECO:0000259" key="7">
    <source>
        <dbReference type="PROSITE" id="PS50850"/>
    </source>
</evidence>
<proteinExistence type="predicted"/>
<feature type="transmembrane region" description="Helical" evidence="6">
    <location>
        <begin position="175"/>
        <end position="196"/>
    </location>
</feature>
<feature type="transmembrane region" description="Helical" evidence="6">
    <location>
        <begin position="118"/>
        <end position="140"/>
    </location>
</feature>
<dbReference type="Pfam" id="PF07690">
    <property type="entry name" value="MFS_1"/>
    <property type="match status" value="1"/>
</dbReference>
<dbReference type="GO" id="GO:0022857">
    <property type="term" value="F:transmembrane transporter activity"/>
    <property type="evidence" value="ECO:0007669"/>
    <property type="project" value="InterPro"/>
</dbReference>
<dbReference type="AlphaFoldDB" id="A0A6J4N9H1"/>
<keyword evidence="3 6" id="KW-0812">Transmembrane</keyword>
<feature type="transmembrane region" description="Helical" evidence="6">
    <location>
        <begin position="294"/>
        <end position="315"/>
    </location>
</feature>
<gene>
    <name evidence="8" type="ORF">AVDCRST_MAG06-765</name>
</gene>
<dbReference type="GO" id="GO:0005886">
    <property type="term" value="C:plasma membrane"/>
    <property type="evidence" value="ECO:0007669"/>
    <property type="project" value="UniProtKB-SubCell"/>
</dbReference>
<feature type="transmembrane region" description="Helical" evidence="6">
    <location>
        <begin position="58"/>
        <end position="80"/>
    </location>
</feature>
<dbReference type="InterPro" id="IPR036259">
    <property type="entry name" value="MFS_trans_sf"/>
</dbReference>
<feature type="transmembrane region" description="Helical" evidence="6">
    <location>
        <begin position="321"/>
        <end position="344"/>
    </location>
</feature>
<evidence type="ECO:0000256" key="6">
    <source>
        <dbReference type="SAM" id="Phobius"/>
    </source>
</evidence>
<keyword evidence="2" id="KW-0813">Transport</keyword>
<evidence type="ECO:0000256" key="4">
    <source>
        <dbReference type="ARBA" id="ARBA00022989"/>
    </source>
</evidence>
<evidence type="ECO:0000256" key="5">
    <source>
        <dbReference type="ARBA" id="ARBA00023136"/>
    </source>
</evidence>
<feature type="transmembrane region" description="Helical" evidence="6">
    <location>
        <begin position="235"/>
        <end position="254"/>
    </location>
</feature>
<feature type="domain" description="Major facilitator superfamily (MFS) profile" evidence="7">
    <location>
        <begin position="22"/>
        <end position="419"/>
    </location>
</feature>
<keyword evidence="4 6" id="KW-1133">Transmembrane helix</keyword>
<keyword evidence="5 6" id="KW-0472">Membrane</keyword>
<dbReference type="Gene3D" id="1.20.1250.20">
    <property type="entry name" value="MFS general substrate transporter like domains"/>
    <property type="match status" value="1"/>
</dbReference>
<feature type="transmembrane region" description="Helical" evidence="6">
    <location>
        <begin position="20"/>
        <end position="38"/>
    </location>
</feature>
<dbReference type="PROSITE" id="PS50850">
    <property type="entry name" value="MFS"/>
    <property type="match status" value="1"/>
</dbReference>
<organism evidence="8">
    <name type="scientific">uncultured Nocardioides sp</name>
    <dbReference type="NCBI Taxonomy" id="198441"/>
    <lineage>
        <taxon>Bacteria</taxon>
        <taxon>Bacillati</taxon>
        <taxon>Actinomycetota</taxon>
        <taxon>Actinomycetes</taxon>
        <taxon>Propionibacteriales</taxon>
        <taxon>Nocardioidaceae</taxon>
        <taxon>Nocardioides</taxon>
        <taxon>environmental samples</taxon>
    </lineage>
</organism>
<reference evidence="8" key="1">
    <citation type="submission" date="2020-02" db="EMBL/GenBank/DDBJ databases">
        <authorList>
            <person name="Meier V. D."/>
        </authorList>
    </citation>
    <scope>NUCLEOTIDE SEQUENCE</scope>
    <source>
        <strain evidence="8">AVDCRST_MAG06</strain>
    </source>
</reference>
<feature type="transmembrane region" description="Helical" evidence="6">
    <location>
        <begin position="87"/>
        <end position="106"/>
    </location>
</feature>
<evidence type="ECO:0000256" key="3">
    <source>
        <dbReference type="ARBA" id="ARBA00022692"/>
    </source>
</evidence>
<evidence type="ECO:0000313" key="8">
    <source>
        <dbReference type="EMBL" id="CAA9378635.1"/>
    </source>
</evidence>
<feature type="transmembrane region" description="Helical" evidence="6">
    <location>
        <begin position="356"/>
        <end position="379"/>
    </location>
</feature>
<dbReference type="EMBL" id="CADCUP010000048">
    <property type="protein sequence ID" value="CAA9378635.1"/>
    <property type="molecule type" value="Genomic_DNA"/>
</dbReference>